<gene>
    <name evidence="2" type="primary">Cad86C</name>
    <name evidence="2" type="ORF">EVAR_75728_1</name>
</gene>
<feature type="compositionally biased region" description="Basic and acidic residues" evidence="1">
    <location>
        <begin position="37"/>
        <end position="61"/>
    </location>
</feature>
<keyword evidence="3" id="KW-1185">Reference proteome</keyword>
<sequence>MPSDAKRGTDLEIVIARKNPLSPKPLELELWATKRPQSTERKASKGDPRRDEVAQLPRIKENSTVLNSSRGVENGRAPVTCAYRNLA</sequence>
<feature type="region of interest" description="Disordered" evidence="1">
    <location>
        <begin position="31"/>
        <end position="74"/>
    </location>
</feature>
<dbReference type="AlphaFoldDB" id="A0A4C2A6C0"/>
<comment type="caution">
    <text evidence="2">The sequence shown here is derived from an EMBL/GenBank/DDBJ whole genome shotgun (WGS) entry which is preliminary data.</text>
</comment>
<dbReference type="EMBL" id="BGZK01002542">
    <property type="protein sequence ID" value="GBP94734.1"/>
    <property type="molecule type" value="Genomic_DNA"/>
</dbReference>
<evidence type="ECO:0000313" key="2">
    <source>
        <dbReference type="EMBL" id="GBP94734.1"/>
    </source>
</evidence>
<accession>A0A4C2A6C0</accession>
<proteinExistence type="predicted"/>
<evidence type="ECO:0000313" key="3">
    <source>
        <dbReference type="Proteomes" id="UP000299102"/>
    </source>
</evidence>
<dbReference type="Proteomes" id="UP000299102">
    <property type="component" value="Unassembled WGS sequence"/>
</dbReference>
<organism evidence="2 3">
    <name type="scientific">Eumeta variegata</name>
    <name type="common">Bagworm moth</name>
    <name type="synonym">Eumeta japonica</name>
    <dbReference type="NCBI Taxonomy" id="151549"/>
    <lineage>
        <taxon>Eukaryota</taxon>
        <taxon>Metazoa</taxon>
        <taxon>Ecdysozoa</taxon>
        <taxon>Arthropoda</taxon>
        <taxon>Hexapoda</taxon>
        <taxon>Insecta</taxon>
        <taxon>Pterygota</taxon>
        <taxon>Neoptera</taxon>
        <taxon>Endopterygota</taxon>
        <taxon>Lepidoptera</taxon>
        <taxon>Glossata</taxon>
        <taxon>Ditrysia</taxon>
        <taxon>Tineoidea</taxon>
        <taxon>Psychidae</taxon>
        <taxon>Oiketicinae</taxon>
        <taxon>Eumeta</taxon>
    </lineage>
</organism>
<protein>
    <submittedName>
        <fullName evidence="2">Cadherin-86C</fullName>
    </submittedName>
</protein>
<feature type="compositionally biased region" description="Polar residues" evidence="1">
    <location>
        <begin position="62"/>
        <end position="71"/>
    </location>
</feature>
<reference evidence="2 3" key="1">
    <citation type="journal article" date="2019" name="Commun. Biol.">
        <title>The bagworm genome reveals a unique fibroin gene that provides high tensile strength.</title>
        <authorList>
            <person name="Kono N."/>
            <person name="Nakamura H."/>
            <person name="Ohtoshi R."/>
            <person name="Tomita M."/>
            <person name="Numata K."/>
            <person name="Arakawa K."/>
        </authorList>
    </citation>
    <scope>NUCLEOTIDE SEQUENCE [LARGE SCALE GENOMIC DNA]</scope>
</reference>
<dbReference type="STRING" id="151549.A0A4C2A6C0"/>
<name>A0A4C2A6C0_EUMVA</name>
<evidence type="ECO:0000256" key="1">
    <source>
        <dbReference type="SAM" id="MobiDB-lite"/>
    </source>
</evidence>